<gene>
    <name evidence="9" type="ORF">J437_LFUL019141</name>
</gene>
<dbReference type="PRINTS" id="PR00480">
    <property type="entry name" value="ASTACIN"/>
</dbReference>
<evidence type="ECO:0000259" key="8">
    <source>
        <dbReference type="PROSITE" id="PS51864"/>
    </source>
</evidence>
<feature type="binding site" evidence="6">
    <location>
        <position position="26"/>
    </location>
    <ligand>
        <name>Zn(2+)</name>
        <dbReference type="ChEBI" id="CHEBI:29105"/>
        <note>catalytic</note>
    </ligand>
</feature>
<accession>A0A8K0P828</accession>
<dbReference type="EMBL" id="KZ309699">
    <property type="protein sequence ID" value="KAG8239540.1"/>
    <property type="molecule type" value="Genomic_DNA"/>
</dbReference>
<feature type="active site" evidence="6">
    <location>
        <position position="23"/>
    </location>
</feature>
<dbReference type="PANTHER" id="PTHR10127">
    <property type="entry name" value="DISCOIDIN, CUB, EGF, LAMININ , AND ZINC METALLOPROTEASE DOMAIN CONTAINING"/>
    <property type="match status" value="1"/>
</dbReference>
<keyword evidence="10" id="KW-1185">Reference proteome</keyword>
<dbReference type="InterPro" id="IPR001506">
    <property type="entry name" value="Peptidase_M12A"/>
</dbReference>
<evidence type="ECO:0000256" key="7">
    <source>
        <dbReference type="RuleBase" id="RU361183"/>
    </source>
</evidence>
<dbReference type="Proteomes" id="UP000792457">
    <property type="component" value="Unassembled WGS sequence"/>
</dbReference>
<comment type="caution">
    <text evidence="9">The sequence shown here is derived from an EMBL/GenBank/DDBJ whole genome shotgun (WGS) entry which is preliminary data.</text>
</comment>
<evidence type="ECO:0000313" key="9">
    <source>
        <dbReference type="EMBL" id="KAG8239540.1"/>
    </source>
</evidence>
<keyword evidence="5 6" id="KW-0482">Metalloprotease</keyword>
<evidence type="ECO:0000256" key="2">
    <source>
        <dbReference type="ARBA" id="ARBA00022723"/>
    </source>
</evidence>
<comment type="caution">
    <text evidence="6">Lacks conserved residue(s) required for the propagation of feature annotation.</text>
</comment>
<evidence type="ECO:0000256" key="1">
    <source>
        <dbReference type="ARBA" id="ARBA00022670"/>
    </source>
</evidence>
<comment type="cofactor">
    <cofactor evidence="6 7">
        <name>Zn(2+)</name>
        <dbReference type="ChEBI" id="CHEBI:29105"/>
    </cofactor>
    <text evidence="6 7">Binds 1 zinc ion per subunit.</text>
</comment>
<dbReference type="AlphaFoldDB" id="A0A8K0P828"/>
<dbReference type="PROSITE" id="PS51864">
    <property type="entry name" value="ASTACIN"/>
    <property type="match status" value="1"/>
</dbReference>
<dbReference type="GO" id="GO:0004222">
    <property type="term" value="F:metalloendopeptidase activity"/>
    <property type="evidence" value="ECO:0007669"/>
    <property type="project" value="UniProtKB-UniRule"/>
</dbReference>
<organism evidence="9 10">
    <name type="scientific">Ladona fulva</name>
    <name type="common">Scarce chaser dragonfly</name>
    <name type="synonym">Libellula fulva</name>
    <dbReference type="NCBI Taxonomy" id="123851"/>
    <lineage>
        <taxon>Eukaryota</taxon>
        <taxon>Metazoa</taxon>
        <taxon>Ecdysozoa</taxon>
        <taxon>Arthropoda</taxon>
        <taxon>Hexapoda</taxon>
        <taxon>Insecta</taxon>
        <taxon>Pterygota</taxon>
        <taxon>Palaeoptera</taxon>
        <taxon>Odonata</taxon>
        <taxon>Epiprocta</taxon>
        <taxon>Anisoptera</taxon>
        <taxon>Libelluloidea</taxon>
        <taxon>Libellulidae</taxon>
        <taxon>Ladona</taxon>
    </lineage>
</organism>
<dbReference type="Gene3D" id="3.40.390.10">
    <property type="entry name" value="Collagenase (Catalytic Domain)"/>
    <property type="match status" value="1"/>
</dbReference>
<evidence type="ECO:0000256" key="5">
    <source>
        <dbReference type="ARBA" id="ARBA00023049"/>
    </source>
</evidence>
<dbReference type="SUPFAM" id="SSF55486">
    <property type="entry name" value="Metalloproteases ('zincins'), catalytic domain"/>
    <property type="match status" value="1"/>
</dbReference>
<dbReference type="GO" id="GO:0006508">
    <property type="term" value="P:proteolysis"/>
    <property type="evidence" value="ECO:0007669"/>
    <property type="project" value="UniProtKB-KW"/>
</dbReference>
<dbReference type="Pfam" id="PF01400">
    <property type="entry name" value="Astacin"/>
    <property type="match status" value="2"/>
</dbReference>
<evidence type="ECO:0000256" key="3">
    <source>
        <dbReference type="ARBA" id="ARBA00022801"/>
    </source>
</evidence>
<evidence type="ECO:0000256" key="6">
    <source>
        <dbReference type="PROSITE-ProRule" id="PRU01211"/>
    </source>
</evidence>
<keyword evidence="1 6" id="KW-0645">Protease</keyword>
<reference evidence="9" key="1">
    <citation type="submission" date="2013-04" db="EMBL/GenBank/DDBJ databases">
        <authorList>
            <person name="Qu J."/>
            <person name="Murali S.C."/>
            <person name="Bandaranaike D."/>
            <person name="Bellair M."/>
            <person name="Blankenburg K."/>
            <person name="Chao H."/>
            <person name="Dinh H."/>
            <person name="Doddapaneni H."/>
            <person name="Downs B."/>
            <person name="Dugan-Rocha S."/>
            <person name="Elkadiri S."/>
            <person name="Gnanaolivu R.D."/>
            <person name="Hernandez B."/>
            <person name="Javaid M."/>
            <person name="Jayaseelan J.C."/>
            <person name="Lee S."/>
            <person name="Li M."/>
            <person name="Ming W."/>
            <person name="Munidasa M."/>
            <person name="Muniz J."/>
            <person name="Nguyen L."/>
            <person name="Ongeri F."/>
            <person name="Osuji N."/>
            <person name="Pu L.-L."/>
            <person name="Puazo M."/>
            <person name="Qu C."/>
            <person name="Quiroz J."/>
            <person name="Raj R."/>
            <person name="Weissenberger G."/>
            <person name="Xin Y."/>
            <person name="Zou X."/>
            <person name="Han Y."/>
            <person name="Richards S."/>
            <person name="Worley K."/>
            <person name="Muzny D."/>
            <person name="Gibbs R."/>
        </authorList>
    </citation>
    <scope>NUCLEOTIDE SEQUENCE</scope>
    <source>
        <strain evidence="9">Sampled in the wild</strain>
    </source>
</reference>
<evidence type="ECO:0000256" key="4">
    <source>
        <dbReference type="ARBA" id="ARBA00022833"/>
    </source>
</evidence>
<evidence type="ECO:0000313" key="10">
    <source>
        <dbReference type="Proteomes" id="UP000792457"/>
    </source>
</evidence>
<proteinExistence type="predicted"/>
<reference evidence="9" key="2">
    <citation type="submission" date="2017-10" db="EMBL/GenBank/DDBJ databases">
        <title>Ladona fulva Genome sequencing and assembly.</title>
        <authorList>
            <person name="Murali S."/>
            <person name="Richards S."/>
            <person name="Bandaranaike D."/>
            <person name="Bellair M."/>
            <person name="Blankenburg K."/>
            <person name="Chao H."/>
            <person name="Dinh H."/>
            <person name="Doddapaneni H."/>
            <person name="Dugan-Rocha S."/>
            <person name="Elkadiri S."/>
            <person name="Gnanaolivu R."/>
            <person name="Hernandez B."/>
            <person name="Skinner E."/>
            <person name="Javaid M."/>
            <person name="Lee S."/>
            <person name="Li M."/>
            <person name="Ming W."/>
            <person name="Munidasa M."/>
            <person name="Muniz J."/>
            <person name="Nguyen L."/>
            <person name="Hughes D."/>
            <person name="Osuji N."/>
            <person name="Pu L.-L."/>
            <person name="Puazo M."/>
            <person name="Qu C."/>
            <person name="Quiroz J."/>
            <person name="Raj R."/>
            <person name="Weissenberger G."/>
            <person name="Xin Y."/>
            <person name="Zou X."/>
            <person name="Han Y."/>
            <person name="Worley K."/>
            <person name="Muzny D."/>
            <person name="Gibbs R."/>
        </authorList>
    </citation>
    <scope>NUCLEOTIDE SEQUENCE</scope>
    <source>
        <strain evidence="9">Sampled in the wild</strain>
    </source>
</reference>
<name>A0A8K0P828_LADFU</name>
<sequence>MGYGKQNLSLDDGCVQKGVIIHELLHAVGFWHEQSRADRNDHVTILWRNIQSGSIMHYGPYSFSKYKTSPTILPKEEGVSIGQRFGFSEKVSGLSIA</sequence>
<dbReference type="EC" id="3.4.24.-" evidence="7"/>
<dbReference type="GO" id="GO:0008270">
    <property type="term" value="F:zinc ion binding"/>
    <property type="evidence" value="ECO:0007669"/>
    <property type="project" value="UniProtKB-UniRule"/>
</dbReference>
<feature type="binding site" evidence="6">
    <location>
        <position position="22"/>
    </location>
    <ligand>
        <name>Zn(2+)</name>
        <dbReference type="ChEBI" id="CHEBI:29105"/>
        <note>catalytic</note>
    </ligand>
</feature>
<dbReference type="InterPro" id="IPR024079">
    <property type="entry name" value="MetalloPept_cat_dom_sf"/>
</dbReference>
<keyword evidence="3 6" id="KW-0378">Hydrolase</keyword>
<dbReference type="OrthoDB" id="291007at2759"/>
<protein>
    <recommendedName>
        <fullName evidence="7">Metalloendopeptidase</fullName>
        <ecNumber evidence="7">3.4.24.-</ecNumber>
    </recommendedName>
</protein>
<feature type="binding site" evidence="6">
    <location>
        <position position="32"/>
    </location>
    <ligand>
        <name>Zn(2+)</name>
        <dbReference type="ChEBI" id="CHEBI:29105"/>
        <note>catalytic</note>
    </ligand>
</feature>
<dbReference type="PANTHER" id="PTHR10127:SF780">
    <property type="entry name" value="METALLOENDOPEPTIDASE"/>
    <property type="match status" value="1"/>
</dbReference>
<feature type="domain" description="Peptidase M12A" evidence="8">
    <location>
        <begin position="1"/>
        <end position="97"/>
    </location>
</feature>
<keyword evidence="4 6" id="KW-0862">Zinc</keyword>
<keyword evidence="2 6" id="KW-0479">Metal-binding</keyword>